<dbReference type="AlphaFoldDB" id="A0A0U1CWX3"/>
<name>A0A0U1CWX3_9MYCO</name>
<organism evidence="2 3">
    <name type="scientific">Mycobacterium europaeum</name>
    <dbReference type="NCBI Taxonomy" id="761804"/>
    <lineage>
        <taxon>Bacteria</taxon>
        <taxon>Bacillati</taxon>
        <taxon>Actinomycetota</taxon>
        <taxon>Actinomycetes</taxon>
        <taxon>Mycobacteriales</taxon>
        <taxon>Mycobacteriaceae</taxon>
        <taxon>Mycobacterium</taxon>
        <taxon>Mycobacterium simiae complex</taxon>
    </lineage>
</organism>
<dbReference type="InterPro" id="IPR007076">
    <property type="entry name" value="TfoX_N"/>
</dbReference>
<dbReference type="EMBL" id="CTEC01000001">
    <property type="protein sequence ID" value="CQD02058.1"/>
    <property type="molecule type" value="Genomic_DNA"/>
</dbReference>
<evidence type="ECO:0000313" key="2">
    <source>
        <dbReference type="EMBL" id="CQD02058.1"/>
    </source>
</evidence>
<dbReference type="Pfam" id="PF04993">
    <property type="entry name" value="TfoX_N"/>
    <property type="match status" value="1"/>
</dbReference>
<gene>
    <name evidence="2" type="ORF">BN000_00111</name>
</gene>
<sequence length="120" mass="12974">MAHTLGVIVAYDRHLAARVRETFADGLPLREQPMFGALAFLLGDRMAVAASADGGLLVRVDTAQVEQLVRTTAAQPAEMRGRTMRGWVHIDGEHLRSRHQLGEWIAIGTEAATSVPSATT</sequence>
<dbReference type="SUPFAM" id="SSF159894">
    <property type="entry name" value="YgaC/TfoX-N like"/>
    <property type="match status" value="1"/>
</dbReference>
<keyword evidence="3" id="KW-1185">Reference proteome</keyword>
<accession>A0A0U1CWX3</accession>
<feature type="domain" description="TfoX N-terminal" evidence="1">
    <location>
        <begin position="23"/>
        <end position="111"/>
    </location>
</feature>
<dbReference type="Gene3D" id="3.30.1460.30">
    <property type="entry name" value="YgaC/TfoX-N like chaperone"/>
    <property type="match status" value="1"/>
</dbReference>
<evidence type="ECO:0000259" key="1">
    <source>
        <dbReference type="Pfam" id="PF04993"/>
    </source>
</evidence>
<reference evidence="3" key="1">
    <citation type="submission" date="2015-03" db="EMBL/GenBank/DDBJ databases">
        <authorList>
            <person name="Urmite Genomes"/>
        </authorList>
    </citation>
    <scope>NUCLEOTIDE SEQUENCE [LARGE SCALE GENOMIC DNA]</scope>
    <source>
        <strain evidence="3">CSUR P1344</strain>
    </source>
</reference>
<proteinExistence type="predicted"/>
<evidence type="ECO:0000313" key="3">
    <source>
        <dbReference type="Proteomes" id="UP000199601"/>
    </source>
</evidence>
<protein>
    <recommendedName>
        <fullName evidence="1">TfoX N-terminal domain-containing protein</fullName>
    </recommendedName>
</protein>
<dbReference type="Proteomes" id="UP000199601">
    <property type="component" value="Unassembled WGS sequence"/>
</dbReference>